<dbReference type="InterPro" id="IPR011990">
    <property type="entry name" value="TPR-like_helical_dom_sf"/>
</dbReference>
<name>A0A5J5GRH7_9RHOB</name>
<dbReference type="Proteomes" id="UP000326554">
    <property type="component" value="Unassembled WGS sequence"/>
</dbReference>
<dbReference type="EMBL" id="VYQE01000001">
    <property type="protein sequence ID" value="KAA9009972.1"/>
    <property type="molecule type" value="Genomic_DNA"/>
</dbReference>
<dbReference type="InterPro" id="IPR019734">
    <property type="entry name" value="TPR_rpt"/>
</dbReference>
<keyword evidence="1" id="KW-0732">Signal</keyword>
<reference evidence="2 3" key="1">
    <citation type="submission" date="2019-09" db="EMBL/GenBank/DDBJ databases">
        <authorList>
            <person name="Park J.-S."/>
            <person name="Choi H.-J."/>
        </authorList>
    </citation>
    <scope>NUCLEOTIDE SEQUENCE [LARGE SCALE GENOMIC DNA]</scope>
    <source>
        <strain evidence="2 3">176SS1-4</strain>
    </source>
</reference>
<evidence type="ECO:0008006" key="4">
    <source>
        <dbReference type="Google" id="ProtNLM"/>
    </source>
</evidence>
<feature type="signal peptide" evidence="1">
    <location>
        <begin position="1"/>
        <end position="20"/>
    </location>
</feature>
<evidence type="ECO:0000313" key="2">
    <source>
        <dbReference type="EMBL" id="KAA9009972.1"/>
    </source>
</evidence>
<accession>A0A5J5GRH7</accession>
<evidence type="ECO:0000313" key="3">
    <source>
        <dbReference type="Proteomes" id="UP000326554"/>
    </source>
</evidence>
<feature type="chain" id="PRO_5023822940" description="Tetratricopeptide repeat protein" evidence="1">
    <location>
        <begin position="21"/>
        <end position="582"/>
    </location>
</feature>
<dbReference type="Gene3D" id="1.25.40.10">
    <property type="entry name" value="Tetratricopeptide repeat domain"/>
    <property type="match status" value="1"/>
</dbReference>
<dbReference type="Pfam" id="PF13174">
    <property type="entry name" value="TPR_6"/>
    <property type="match status" value="1"/>
</dbReference>
<keyword evidence="3" id="KW-1185">Reference proteome</keyword>
<proteinExistence type="predicted"/>
<dbReference type="RefSeq" id="WP_150443457.1">
    <property type="nucleotide sequence ID" value="NZ_VYQE01000001.1"/>
</dbReference>
<sequence length="582" mass="63244">MSVSLRAILAGLLSVSAATAASGDVSDMGYSLEARETADFLKDRRQLLEEMLAADPESPEERRALLDLASFYLAHVMVPEGLSALDGIDREALGVGERARFDRLRMQLRLVVEGAAPPQGMEVGGAGALWTAIAAIRRGESRAAAPVLQRAYFDLSSYPRQIEEALLLDLFAATIANAQWQLAGTMASQIETIGALRSTPRFEYLMGQVSEQSGDLVAAFDRYERASRGETADAHLARLALVRMGRSTETLSPEEGLDLLDVMQGLWKGGEPERATLRMLAQAQVEANRTVDAIETYARIRDRFPGTEAAAEARQLSGTLIRDWYELGAEEELGLAEFFAGHRRIAARYRFEPSFSESAELFAERLVRGGVTGAAADEYRALREHMTAAGELDLFDVDAVTLDRLLLNEAEALMRGGRFSEAESVLSGGLLSGDPDLRARFGTMSAEVLSETGGTERLVAMERDSRSPGVLRILARAHYQSGDWDAARSGYLELWDADGDLAQSDAIELMLAAHRLGDAATVERVAGAFPELEATKILAGINEDAPRPPGTPLRRQHAVDALESADRMLQQVTGETRDDEGT</sequence>
<dbReference type="AlphaFoldDB" id="A0A5J5GRH7"/>
<comment type="caution">
    <text evidence="2">The sequence shown here is derived from an EMBL/GenBank/DDBJ whole genome shotgun (WGS) entry which is preliminary data.</text>
</comment>
<organism evidence="2 3">
    <name type="scientific">Histidinibacterium aquaticum</name>
    <dbReference type="NCBI Taxonomy" id="2613962"/>
    <lineage>
        <taxon>Bacteria</taxon>
        <taxon>Pseudomonadati</taxon>
        <taxon>Pseudomonadota</taxon>
        <taxon>Alphaproteobacteria</taxon>
        <taxon>Rhodobacterales</taxon>
        <taxon>Paracoccaceae</taxon>
        <taxon>Histidinibacterium</taxon>
    </lineage>
</organism>
<gene>
    <name evidence="2" type="ORF">F3S47_01530</name>
</gene>
<protein>
    <recommendedName>
        <fullName evidence="4">Tetratricopeptide repeat protein</fullName>
    </recommendedName>
</protein>
<evidence type="ECO:0000256" key="1">
    <source>
        <dbReference type="SAM" id="SignalP"/>
    </source>
</evidence>